<dbReference type="PANTHER" id="PTHR42852:SF18">
    <property type="entry name" value="CHROMOSOME UNDETERMINED SCAFFOLD_47, WHOLE GENOME SHOTGUN SEQUENCE"/>
    <property type="match status" value="1"/>
</dbReference>
<proteinExistence type="predicted"/>
<dbReference type="RefSeq" id="WP_200386525.1">
    <property type="nucleotide sequence ID" value="NZ_NRSD01000002.1"/>
</dbReference>
<dbReference type="PROSITE" id="PS00194">
    <property type="entry name" value="THIOREDOXIN_1"/>
    <property type="match status" value="1"/>
</dbReference>
<accession>A0A9X0WFG7</accession>
<dbReference type="Pfam" id="PF00578">
    <property type="entry name" value="AhpC-TSA"/>
    <property type="match status" value="1"/>
</dbReference>
<dbReference type="PANTHER" id="PTHR42852">
    <property type="entry name" value="THIOL:DISULFIDE INTERCHANGE PROTEIN DSBE"/>
    <property type="match status" value="1"/>
</dbReference>
<dbReference type="InterPro" id="IPR036249">
    <property type="entry name" value="Thioredoxin-like_sf"/>
</dbReference>
<gene>
    <name evidence="3" type="ORF">CKO25_03425</name>
</gene>
<evidence type="ECO:0000256" key="1">
    <source>
        <dbReference type="ARBA" id="ARBA00023284"/>
    </source>
</evidence>
<dbReference type="InterPro" id="IPR017937">
    <property type="entry name" value="Thioredoxin_CS"/>
</dbReference>
<protein>
    <submittedName>
        <fullName evidence="3">Alkyl hydroperoxide reductase</fullName>
    </submittedName>
</protein>
<dbReference type="GO" id="GO:0015036">
    <property type="term" value="F:disulfide oxidoreductase activity"/>
    <property type="evidence" value="ECO:0007669"/>
    <property type="project" value="UniProtKB-ARBA"/>
</dbReference>
<dbReference type="PROSITE" id="PS51352">
    <property type="entry name" value="THIOREDOXIN_2"/>
    <property type="match status" value="1"/>
</dbReference>
<reference evidence="3 4" key="1">
    <citation type="journal article" date="2020" name="Microorganisms">
        <title>Osmotic Adaptation and Compatible Solute Biosynthesis of Phototrophic Bacteria as Revealed from Genome Analyses.</title>
        <authorList>
            <person name="Imhoff J.F."/>
            <person name="Rahn T."/>
            <person name="Kunzel S."/>
            <person name="Keller A."/>
            <person name="Neulinger S.C."/>
        </authorList>
    </citation>
    <scope>NUCLEOTIDE SEQUENCE [LARGE SCALE GENOMIC DNA]</scope>
    <source>
        <strain evidence="3 4">DSM 21303</strain>
    </source>
</reference>
<dbReference type="Proteomes" id="UP001138802">
    <property type="component" value="Unassembled WGS sequence"/>
</dbReference>
<dbReference type="EMBL" id="NRSD01000002">
    <property type="protein sequence ID" value="MBK1643726.1"/>
    <property type="molecule type" value="Genomic_DNA"/>
</dbReference>
<dbReference type="InterPro" id="IPR050553">
    <property type="entry name" value="Thioredoxin_ResA/DsbE_sf"/>
</dbReference>
<evidence type="ECO:0000313" key="3">
    <source>
        <dbReference type="EMBL" id="MBK1643726.1"/>
    </source>
</evidence>
<evidence type="ECO:0000313" key="4">
    <source>
        <dbReference type="Proteomes" id="UP001138802"/>
    </source>
</evidence>
<comment type="caution">
    <text evidence="3">The sequence shown here is derived from an EMBL/GenBank/DDBJ whole genome shotgun (WGS) entry which is preliminary data.</text>
</comment>
<dbReference type="InterPro" id="IPR000866">
    <property type="entry name" value="AhpC/TSA"/>
</dbReference>
<keyword evidence="4" id="KW-1185">Reference proteome</keyword>
<keyword evidence="1" id="KW-0676">Redox-active center</keyword>
<dbReference type="CDD" id="cd02966">
    <property type="entry name" value="TlpA_like_family"/>
    <property type="match status" value="1"/>
</dbReference>
<dbReference type="SUPFAM" id="SSF52833">
    <property type="entry name" value="Thioredoxin-like"/>
    <property type="match status" value="1"/>
</dbReference>
<dbReference type="InterPro" id="IPR013766">
    <property type="entry name" value="Thioredoxin_domain"/>
</dbReference>
<dbReference type="Gene3D" id="3.40.30.10">
    <property type="entry name" value="Glutaredoxin"/>
    <property type="match status" value="1"/>
</dbReference>
<organism evidence="3 4">
    <name type="scientific">Thiocapsa imhoffii</name>
    <dbReference type="NCBI Taxonomy" id="382777"/>
    <lineage>
        <taxon>Bacteria</taxon>
        <taxon>Pseudomonadati</taxon>
        <taxon>Pseudomonadota</taxon>
        <taxon>Gammaproteobacteria</taxon>
        <taxon>Chromatiales</taxon>
        <taxon>Chromatiaceae</taxon>
        <taxon>Thiocapsa</taxon>
    </lineage>
</organism>
<evidence type="ECO:0000259" key="2">
    <source>
        <dbReference type="PROSITE" id="PS51352"/>
    </source>
</evidence>
<sequence length="187" mass="20503">MSRTRIGLAILLAGMISVGVAMIGQRWIDARGTDQVTIIRPSAPLQILPEFSLPDLHGDEVSSSEWSGKIVILNYWASWCPPCVREIPLFIQTQSTLGEAQVQVVGIAVDRLDDITQFIADYPLNYPILIANPAAMALSKRLGNRVEGLPFTVIFDQRGRRVFSRTGEITAAELASELDPLIKTKGS</sequence>
<name>A0A9X0WFG7_9GAMM</name>
<dbReference type="AlphaFoldDB" id="A0A9X0WFG7"/>
<feature type="domain" description="Thioredoxin" evidence="2">
    <location>
        <begin position="42"/>
        <end position="183"/>
    </location>
</feature>
<dbReference type="GO" id="GO:0016209">
    <property type="term" value="F:antioxidant activity"/>
    <property type="evidence" value="ECO:0007669"/>
    <property type="project" value="InterPro"/>
</dbReference>